<organism evidence="4 5">
    <name type="scientific">Actinobacillus porcitonsillarum</name>
    <dbReference type="NCBI Taxonomy" id="189834"/>
    <lineage>
        <taxon>Bacteria</taxon>
        <taxon>Pseudomonadati</taxon>
        <taxon>Pseudomonadota</taxon>
        <taxon>Gammaproteobacteria</taxon>
        <taxon>Pasteurellales</taxon>
        <taxon>Pasteurellaceae</taxon>
        <taxon>Actinobacillus</taxon>
    </lineage>
</organism>
<accession>A0A2U8FI72</accession>
<dbReference type="InterPro" id="IPR008278">
    <property type="entry name" value="4-PPantetheinyl_Trfase_dom"/>
</dbReference>
<keyword evidence="5" id="KW-1185">Reference proteome</keyword>
<dbReference type="InterPro" id="IPR050559">
    <property type="entry name" value="P-Pant_transferase_sf"/>
</dbReference>
<dbReference type="KEGG" id="apor:DDU33_01435"/>
<dbReference type="EMBL" id="CP029206">
    <property type="protein sequence ID" value="AWI50246.1"/>
    <property type="molecule type" value="Genomic_DNA"/>
</dbReference>
<dbReference type="GO" id="GO:0005829">
    <property type="term" value="C:cytosol"/>
    <property type="evidence" value="ECO:0007669"/>
    <property type="project" value="TreeGrafter"/>
</dbReference>
<dbReference type="GO" id="GO:0019878">
    <property type="term" value="P:lysine biosynthetic process via aminoadipic acid"/>
    <property type="evidence" value="ECO:0007669"/>
    <property type="project" value="TreeGrafter"/>
</dbReference>
<comment type="similarity">
    <text evidence="1">Belongs to the P-Pant transferase superfamily. Gsp/Sfp/HetI/AcpT family.</text>
</comment>
<evidence type="ECO:0000313" key="4">
    <source>
        <dbReference type="EMBL" id="AWI50246.1"/>
    </source>
</evidence>
<feature type="domain" description="4'-phosphopantetheinyl transferase" evidence="3">
    <location>
        <begin position="100"/>
        <end position="171"/>
    </location>
</feature>
<dbReference type="PANTHER" id="PTHR12215:SF10">
    <property type="entry name" value="L-AMINOADIPATE-SEMIALDEHYDE DEHYDROGENASE-PHOSPHOPANTETHEINYL TRANSFERASE"/>
    <property type="match status" value="1"/>
</dbReference>
<dbReference type="AlphaFoldDB" id="A0A2U8FI72"/>
<dbReference type="PANTHER" id="PTHR12215">
    <property type="entry name" value="PHOSPHOPANTETHEINE TRANSFERASE"/>
    <property type="match status" value="1"/>
</dbReference>
<dbReference type="SUPFAM" id="SSF56214">
    <property type="entry name" value="4'-phosphopantetheinyl transferase"/>
    <property type="match status" value="2"/>
</dbReference>
<reference evidence="5" key="1">
    <citation type="submission" date="2018-05" db="EMBL/GenBank/DDBJ databases">
        <title>Complete genome sequence of Actinobacillus porcitonsillarum reference strain 9953L55 (CCUG 46996).</title>
        <authorList>
            <person name="Dona V."/>
            <person name="Perreten V."/>
        </authorList>
    </citation>
    <scope>NUCLEOTIDE SEQUENCE [LARGE SCALE GENOMIC DNA]</scope>
    <source>
        <strain evidence="5">9953L55</strain>
    </source>
</reference>
<dbReference type="GO" id="GO:0000287">
    <property type="term" value="F:magnesium ion binding"/>
    <property type="evidence" value="ECO:0007669"/>
    <property type="project" value="InterPro"/>
</dbReference>
<evidence type="ECO:0000256" key="2">
    <source>
        <dbReference type="ARBA" id="ARBA00022679"/>
    </source>
</evidence>
<evidence type="ECO:0000259" key="3">
    <source>
        <dbReference type="Pfam" id="PF01648"/>
    </source>
</evidence>
<dbReference type="RefSeq" id="WP_108922710.1">
    <property type="nucleotide sequence ID" value="NZ_CP029206.1"/>
</dbReference>
<proteinExistence type="inferred from homology"/>
<dbReference type="Proteomes" id="UP000244920">
    <property type="component" value="Chromosome"/>
</dbReference>
<keyword evidence="2 4" id="KW-0808">Transferase</keyword>
<dbReference type="Gene3D" id="3.90.470.20">
    <property type="entry name" value="4'-phosphopantetheinyl transferase domain"/>
    <property type="match status" value="2"/>
</dbReference>
<dbReference type="Pfam" id="PF01648">
    <property type="entry name" value="ACPS"/>
    <property type="match status" value="1"/>
</dbReference>
<evidence type="ECO:0000313" key="5">
    <source>
        <dbReference type="Proteomes" id="UP000244920"/>
    </source>
</evidence>
<protein>
    <submittedName>
        <fullName evidence="4">4'-phosphopantetheinyl transferase</fullName>
    </submittedName>
</protein>
<dbReference type="GO" id="GO:0008897">
    <property type="term" value="F:holo-[acyl-carrier-protein] synthase activity"/>
    <property type="evidence" value="ECO:0007669"/>
    <property type="project" value="InterPro"/>
</dbReference>
<sequence length="234" mass="27709">MTIFDVVFAHHDELIDAPNLPPANLTERQLKRWKSRRMANFLLRKLFEKHHLDEHWLADIRRTESGRPYVDLPHIDFNITHSGDWVAVIFSYSFANEKKAVGIDLEHPQKTRRFEALIRHYANDEEIEQLLETNMTLLSELASRFYLSWCLREAVLKSQGVGIVKLSEVQHLPANYQINSAYSPSGYLMFYHQFPFFLAYFMQESEQSVHHLFQWKAGELQKIEQFQPLVYRVN</sequence>
<dbReference type="InterPro" id="IPR037143">
    <property type="entry name" value="4-PPantetheinyl_Trfase_dom_sf"/>
</dbReference>
<evidence type="ECO:0000256" key="1">
    <source>
        <dbReference type="ARBA" id="ARBA00010990"/>
    </source>
</evidence>
<name>A0A2U8FI72_9PAST</name>
<gene>
    <name evidence="4" type="ORF">DDU33_01435</name>
</gene>